<dbReference type="InterPro" id="IPR025402">
    <property type="entry name" value="DMP19_C"/>
</dbReference>
<sequence length="289" mass="32095">MTSKQLPVVLFKESLEAGPDEVVDGNVTVVNAMYQELLGQDEIAEDALRSYYVDFYLTQALGGGFAQYVFTATDREEIDAYVRGGLEAMGAKAHLDLFNRTDAAFEALSEDEVDAYLDGDAEDEDSEVSDAVLAQEELDNEFEALLETEDLMELNAAWLRSLEGLLVVDEDGLDAVIDERLATVEDLEERRAQAEAASLEDMPDFEIIIRELCDVAEVELEKITLGDPNFVYEAETVVAWHFLADGEEYIMVELEDEALMLRPESLEVVAAVEIEEIDDDELEPAGAEV</sequence>
<organism evidence="2 3">
    <name type="scientific">Arthrobacter woluwensis</name>
    <dbReference type="NCBI Taxonomy" id="156980"/>
    <lineage>
        <taxon>Bacteria</taxon>
        <taxon>Bacillati</taxon>
        <taxon>Actinomycetota</taxon>
        <taxon>Actinomycetes</taxon>
        <taxon>Micrococcales</taxon>
        <taxon>Micrococcaceae</taxon>
        <taxon>Arthrobacter</taxon>
    </lineage>
</organism>
<dbReference type="RefSeq" id="WP_066216193.1">
    <property type="nucleotide sequence ID" value="NZ_FNSN01000003.1"/>
</dbReference>
<reference evidence="2 3" key="1">
    <citation type="submission" date="2016-10" db="EMBL/GenBank/DDBJ databases">
        <authorList>
            <person name="de Groot N.N."/>
        </authorList>
    </citation>
    <scope>NUCLEOTIDE SEQUENCE [LARGE SCALE GENOMIC DNA]</scope>
    <source>
        <strain evidence="2 3">DSM 10495</strain>
    </source>
</reference>
<dbReference type="EMBL" id="FNSN01000003">
    <property type="protein sequence ID" value="SEB60689.1"/>
    <property type="molecule type" value="Genomic_DNA"/>
</dbReference>
<evidence type="ECO:0000313" key="2">
    <source>
        <dbReference type="EMBL" id="SEB60689.1"/>
    </source>
</evidence>
<keyword evidence="3" id="KW-1185">Reference proteome</keyword>
<protein>
    <recommendedName>
        <fullName evidence="1">DNA mimic protein DMP19 C-terminal domain-containing protein</fullName>
    </recommendedName>
</protein>
<feature type="domain" description="DNA mimic protein DMP19 C-terminal" evidence="1">
    <location>
        <begin position="42"/>
        <end position="161"/>
    </location>
</feature>
<name>A0A1H4KQ27_9MICC</name>
<dbReference type="AlphaFoldDB" id="A0A1H4KQ27"/>
<dbReference type="Pfam" id="PF14300">
    <property type="entry name" value="DMP19"/>
    <property type="match status" value="1"/>
</dbReference>
<proteinExistence type="predicted"/>
<gene>
    <name evidence="2" type="ORF">SAMN04489745_0753</name>
</gene>
<dbReference type="Proteomes" id="UP000182652">
    <property type="component" value="Unassembled WGS sequence"/>
</dbReference>
<evidence type="ECO:0000259" key="1">
    <source>
        <dbReference type="Pfam" id="PF14300"/>
    </source>
</evidence>
<evidence type="ECO:0000313" key="3">
    <source>
        <dbReference type="Proteomes" id="UP000182652"/>
    </source>
</evidence>
<accession>A0A1H4KQ27</accession>